<organism evidence="1 2">
    <name type="scientific">Mucilaginibacter galii</name>
    <dbReference type="NCBI Taxonomy" id="2005073"/>
    <lineage>
        <taxon>Bacteria</taxon>
        <taxon>Pseudomonadati</taxon>
        <taxon>Bacteroidota</taxon>
        <taxon>Sphingobacteriia</taxon>
        <taxon>Sphingobacteriales</taxon>
        <taxon>Sphingobacteriaceae</taxon>
        <taxon>Mucilaginibacter</taxon>
    </lineage>
</organism>
<evidence type="ECO:0000313" key="2">
    <source>
        <dbReference type="Proteomes" id="UP000662074"/>
    </source>
</evidence>
<protein>
    <submittedName>
        <fullName evidence="1">Uncharacterized protein</fullName>
    </submittedName>
</protein>
<proteinExistence type="predicted"/>
<gene>
    <name evidence="1" type="ORF">GCM10011425_00010</name>
</gene>
<keyword evidence="2" id="KW-1185">Reference proteome</keyword>
<sequence length="55" mass="6427">MKAFSIMSYGLNTALVLKATIYFERDKVRDNNETLEDPKDVSYELKSMDLFLQAY</sequence>
<comment type="caution">
    <text evidence="1">The sequence shown here is derived from an EMBL/GenBank/DDBJ whole genome shotgun (WGS) entry which is preliminary data.</text>
</comment>
<dbReference type="EMBL" id="BMDO01000001">
    <property type="protein sequence ID" value="GGI48789.1"/>
    <property type="molecule type" value="Genomic_DNA"/>
</dbReference>
<name>A0A917J4Z1_9SPHI</name>
<evidence type="ECO:0000313" key="1">
    <source>
        <dbReference type="EMBL" id="GGI48789.1"/>
    </source>
</evidence>
<reference evidence="1" key="2">
    <citation type="submission" date="2020-09" db="EMBL/GenBank/DDBJ databases">
        <authorList>
            <person name="Sun Q."/>
            <person name="Sedlacek I."/>
        </authorList>
    </citation>
    <scope>NUCLEOTIDE SEQUENCE</scope>
    <source>
        <strain evidence="1">CCM 8711</strain>
    </source>
</reference>
<reference evidence="1" key="1">
    <citation type="journal article" date="2014" name="Int. J. Syst. Evol. Microbiol.">
        <title>Complete genome sequence of Corynebacterium casei LMG S-19264T (=DSM 44701T), isolated from a smear-ripened cheese.</title>
        <authorList>
            <consortium name="US DOE Joint Genome Institute (JGI-PGF)"/>
            <person name="Walter F."/>
            <person name="Albersmeier A."/>
            <person name="Kalinowski J."/>
            <person name="Ruckert C."/>
        </authorList>
    </citation>
    <scope>NUCLEOTIDE SEQUENCE</scope>
    <source>
        <strain evidence="1">CCM 8711</strain>
    </source>
</reference>
<accession>A0A917J4Z1</accession>
<dbReference type="RefSeq" id="WP_415783227.1">
    <property type="nucleotide sequence ID" value="NZ_CBCSDW010000001.1"/>
</dbReference>
<dbReference type="AlphaFoldDB" id="A0A917J4Z1"/>
<dbReference type="Proteomes" id="UP000662074">
    <property type="component" value="Unassembled WGS sequence"/>
</dbReference>